<evidence type="ECO:0000259" key="2">
    <source>
        <dbReference type="PROSITE" id="PS50174"/>
    </source>
</evidence>
<feature type="region of interest" description="Disordered" evidence="1">
    <location>
        <begin position="90"/>
        <end position="128"/>
    </location>
</feature>
<evidence type="ECO:0000313" key="3">
    <source>
        <dbReference type="EMBL" id="RPA85064.1"/>
    </source>
</evidence>
<dbReference type="SMART" id="SM00443">
    <property type="entry name" value="G_patch"/>
    <property type="match status" value="1"/>
</dbReference>
<feature type="compositionally biased region" description="Basic and acidic residues" evidence="1">
    <location>
        <begin position="1"/>
        <end position="10"/>
    </location>
</feature>
<feature type="region of interest" description="Disordered" evidence="1">
    <location>
        <begin position="1"/>
        <end position="25"/>
    </location>
</feature>
<dbReference type="GO" id="GO:0003676">
    <property type="term" value="F:nucleic acid binding"/>
    <property type="evidence" value="ECO:0007669"/>
    <property type="project" value="InterPro"/>
</dbReference>
<dbReference type="AlphaFoldDB" id="A0A3N4ITZ7"/>
<gene>
    <name evidence="3" type="ORF">BJ508DRAFT_12608</name>
</gene>
<protein>
    <recommendedName>
        <fullName evidence="2">G-patch domain-containing protein</fullName>
    </recommendedName>
</protein>
<dbReference type="STRING" id="1160509.A0A3N4ITZ7"/>
<dbReference type="PANTHER" id="PTHR20923:SF1">
    <property type="entry name" value="G PATCH DOMAIN AND ANKYRIN REPEAT-CONTAINING PROTEIN 1"/>
    <property type="match status" value="1"/>
</dbReference>
<accession>A0A3N4ITZ7</accession>
<feature type="compositionally biased region" description="Low complexity" evidence="1">
    <location>
        <begin position="113"/>
        <end position="122"/>
    </location>
</feature>
<evidence type="ECO:0000256" key="1">
    <source>
        <dbReference type="SAM" id="MobiDB-lite"/>
    </source>
</evidence>
<dbReference type="InterPro" id="IPR039146">
    <property type="entry name" value="GPANK1"/>
</dbReference>
<dbReference type="InterPro" id="IPR000467">
    <property type="entry name" value="G_patch_dom"/>
</dbReference>
<evidence type="ECO:0000313" key="4">
    <source>
        <dbReference type="Proteomes" id="UP000275078"/>
    </source>
</evidence>
<dbReference type="Pfam" id="PF01585">
    <property type="entry name" value="G-patch"/>
    <property type="match status" value="1"/>
</dbReference>
<dbReference type="OrthoDB" id="20282at2759"/>
<feature type="domain" description="G-patch" evidence="2">
    <location>
        <begin position="164"/>
        <end position="212"/>
    </location>
</feature>
<dbReference type="Proteomes" id="UP000275078">
    <property type="component" value="Unassembled WGS sequence"/>
</dbReference>
<dbReference type="PROSITE" id="PS50174">
    <property type="entry name" value="G_PATCH"/>
    <property type="match status" value="1"/>
</dbReference>
<organism evidence="3 4">
    <name type="scientific">Ascobolus immersus RN42</name>
    <dbReference type="NCBI Taxonomy" id="1160509"/>
    <lineage>
        <taxon>Eukaryota</taxon>
        <taxon>Fungi</taxon>
        <taxon>Dikarya</taxon>
        <taxon>Ascomycota</taxon>
        <taxon>Pezizomycotina</taxon>
        <taxon>Pezizomycetes</taxon>
        <taxon>Pezizales</taxon>
        <taxon>Ascobolaceae</taxon>
        <taxon>Ascobolus</taxon>
    </lineage>
</organism>
<reference evidence="3 4" key="1">
    <citation type="journal article" date="2018" name="Nat. Ecol. Evol.">
        <title>Pezizomycetes genomes reveal the molecular basis of ectomycorrhizal truffle lifestyle.</title>
        <authorList>
            <person name="Murat C."/>
            <person name="Payen T."/>
            <person name="Noel B."/>
            <person name="Kuo A."/>
            <person name="Morin E."/>
            <person name="Chen J."/>
            <person name="Kohler A."/>
            <person name="Krizsan K."/>
            <person name="Balestrini R."/>
            <person name="Da Silva C."/>
            <person name="Montanini B."/>
            <person name="Hainaut M."/>
            <person name="Levati E."/>
            <person name="Barry K.W."/>
            <person name="Belfiori B."/>
            <person name="Cichocki N."/>
            <person name="Clum A."/>
            <person name="Dockter R.B."/>
            <person name="Fauchery L."/>
            <person name="Guy J."/>
            <person name="Iotti M."/>
            <person name="Le Tacon F."/>
            <person name="Lindquist E.A."/>
            <person name="Lipzen A."/>
            <person name="Malagnac F."/>
            <person name="Mello A."/>
            <person name="Molinier V."/>
            <person name="Miyauchi S."/>
            <person name="Poulain J."/>
            <person name="Riccioni C."/>
            <person name="Rubini A."/>
            <person name="Sitrit Y."/>
            <person name="Splivallo R."/>
            <person name="Traeger S."/>
            <person name="Wang M."/>
            <person name="Zifcakova L."/>
            <person name="Wipf D."/>
            <person name="Zambonelli A."/>
            <person name="Paolocci F."/>
            <person name="Nowrousian M."/>
            <person name="Ottonello S."/>
            <person name="Baldrian P."/>
            <person name="Spatafora J.W."/>
            <person name="Henrissat B."/>
            <person name="Nagy L.G."/>
            <person name="Aury J.M."/>
            <person name="Wincker P."/>
            <person name="Grigoriev I.V."/>
            <person name="Bonfante P."/>
            <person name="Martin F.M."/>
        </authorList>
    </citation>
    <scope>NUCLEOTIDE SEQUENCE [LARGE SCALE GENOMIC DNA]</scope>
    <source>
        <strain evidence="3 4">RN42</strain>
    </source>
</reference>
<dbReference type="EMBL" id="ML119655">
    <property type="protein sequence ID" value="RPA85064.1"/>
    <property type="molecule type" value="Genomic_DNA"/>
</dbReference>
<sequence>MPSSSDDRLRSQSPPSNDDDEAAGIYPAHYADRPWLIPGYGSALKIGKLEFVPASGDGDDVASTNTTSKRSGLEVKNTYLSIVLGKRKEALDAAGERSSSAPPVVGEKDGQAESETQTTSLPSTPPPICPECNLPITSTPRKHETSMAHLCSLPHSLPPHHYNRASIGLRYLEEQGWDANARVGLGARGEGITAPIKVKEKKDRLGVGEARMQTEREHRIRQEMLRYMNN</sequence>
<name>A0A3N4ITZ7_ASCIM</name>
<proteinExistence type="predicted"/>
<dbReference type="PANTHER" id="PTHR20923">
    <property type="entry name" value="BAT4 PROTEIN-RELATED"/>
    <property type="match status" value="1"/>
</dbReference>
<keyword evidence="4" id="KW-1185">Reference proteome</keyword>